<evidence type="ECO:0000313" key="1">
    <source>
        <dbReference type="EMBL" id="QUN05491.1"/>
    </source>
</evidence>
<proteinExistence type="predicted"/>
<evidence type="ECO:0000313" key="2">
    <source>
        <dbReference type="Proteomes" id="UP000679575"/>
    </source>
</evidence>
<organism evidence="1 2">
    <name type="scientific">Shewanella yunxiaonensis</name>
    <dbReference type="NCBI Taxonomy" id="2829809"/>
    <lineage>
        <taxon>Bacteria</taxon>
        <taxon>Pseudomonadati</taxon>
        <taxon>Pseudomonadota</taxon>
        <taxon>Gammaproteobacteria</taxon>
        <taxon>Alteromonadales</taxon>
        <taxon>Shewanellaceae</taxon>
        <taxon>Shewanella</taxon>
    </lineage>
</organism>
<protein>
    <recommendedName>
        <fullName evidence="3">RiboL-PSP-HEPN domain-containing protein</fullName>
    </recommendedName>
</protein>
<dbReference type="EMBL" id="CP073587">
    <property type="protein sequence ID" value="QUN05491.1"/>
    <property type="molecule type" value="Genomic_DNA"/>
</dbReference>
<keyword evidence="2" id="KW-1185">Reference proteome</keyword>
<dbReference type="RefSeq" id="WP_212594522.1">
    <property type="nucleotide sequence ID" value="NZ_CP073587.1"/>
</dbReference>
<accession>A0ABX7YT46</accession>
<sequence>MGRDVTLYPKKATKNDLKNYLENLGFEKCGHFWDWPKGTLNYSWFDYEDFKSIDGVSADIYPVREDELKITGNEWALHVRNLYSASWHDVKMLNDVLRGARKLFGGTIQGDYGTNRYAPLWEDNSTPISRGISSIHSHVRQEISAVRHSLPDPSMKIPVPDDGEVDDFVKFTQTLDPSRVLYNGLVPFAVSMFEYFFSQAFQILIKYDPIALDKRSVHKQKLDFETLLEVERKEATVENVIARNYTFQNLNQLNKAYKDWLDIDVRKILYKKKKIGNSVTFLENRISDIIQYRHGIVHHFAIDRTLTKEGYIHILEAIEKGIGEFILFAEKKYGFKANEHY</sequence>
<gene>
    <name evidence="1" type="ORF">KDN34_15055</name>
</gene>
<dbReference type="Proteomes" id="UP000679575">
    <property type="component" value="Chromosome"/>
</dbReference>
<name>A0ABX7YT46_9GAMM</name>
<reference evidence="1 2" key="1">
    <citation type="submission" date="2021-04" db="EMBL/GenBank/DDBJ databases">
        <title>Novel species identification of genus Shewanella.</title>
        <authorList>
            <person name="Liu G."/>
        </authorList>
    </citation>
    <scope>NUCLEOTIDE SEQUENCE [LARGE SCALE GENOMIC DNA]</scope>
    <source>
        <strain evidence="1 2">FJAT-54481</strain>
    </source>
</reference>
<evidence type="ECO:0008006" key="3">
    <source>
        <dbReference type="Google" id="ProtNLM"/>
    </source>
</evidence>